<comment type="caution">
    <text evidence="1">The sequence shown here is derived from an EMBL/GenBank/DDBJ whole genome shotgun (WGS) entry which is preliminary data.</text>
</comment>
<dbReference type="RefSeq" id="WP_381180424.1">
    <property type="nucleotide sequence ID" value="NZ_JBHSFK010000024.1"/>
</dbReference>
<protein>
    <submittedName>
        <fullName evidence="1">Uncharacterized protein</fullName>
    </submittedName>
</protein>
<dbReference type="Proteomes" id="UP001595839">
    <property type="component" value="Unassembled WGS sequence"/>
</dbReference>
<name>A0ABV9AZM8_9ACTN</name>
<evidence type="ECO:0000313" key="2">
    <source>
        <dbReference type="Proteomes" id="UP001595839"/>
    </source>
</evidence>
<organism evidence="1 2">
    <name type="scientific">Streptomyces vulcanius</name>
    <dbReference type="NCBI Taxonomy" id="1441876"/>
    <lineage>
        <taxon>Bacteria</taxon>
        <taxon>Bacillati</taxon>
        <taxon>Actinomycetota</taxon>
        <taxon>Actinomycetes</taxon>
        <taxon>Kitasatosporales</taxon>
        <taxon>Streptomycetaceae</taxon>
        <taxon>Streptomyces</taxon>
    </lineage>
</organism>
<keyword evidence="2" id="KW-1185">Reference proteome</keyword>
<reference evidence="2" key="1">
    <citation type="journal article" date="2019" name="Int. J. Syst. Evol. Microbiol.">
        <title>The Global Catalogue of Microorganisms (GCM) 10K type strain sequencing project: providing services to taxonomists for standard genome sequencing and annotation.</title>
        <authorList>
            <consortium name="The Broad Institute Genomics Platform"/>
            <consortium name="The Broad Institute Genome Sequencing Center for Infectious Disease"/>
            <person name="Wu L."/>
            <person name="Ma J."/>
        </authorList>
    </citation>
    <scope>NUCLEOTIDE SEQUENCE [LARGE SCALE GENOMIC DNA]</scope>
    <source>
        <strain evidence="2">CGMCC 4.7177</strain>
    </source>
</reference>
<dbReference type="EMBL" id="JBHSFK010000024">
    <property type="protein sequence ID" value="MFC4504168.1"/>
    <property type="molecule type" value="Genomic_DNA"/>
</dbReference>
<proteinExistence type="predicted"/>
<sequence length="155" mass="17328">MIAFALEPLADDVSWSPDWRPENLNRPQHPDLMGSDFCVLFFNADVQLVIHGVDLSLRLAGVPVVDFALMLEYATRELETGSDIAVETTYQHVFSLSRGAKAVTLTTDYAPHVAELTWDELLELTARAKSEAVRLITAAHPELRDHEWLRETVGA</sequence>
<accession>A0ABV9AZM8</accession>
<gene>
    <name evidence="1" type="ORF">ACFPIH_32455</name>
</gene>
<evidence type="ECO:0000313" key="1">
    <source>
        <dbReference type="EMBL" id="MFC4504168.1"/>
    </source>
</evidence>